<reference evidence="1" key="1">
    <citation type="submission" date="2018-05" db="EMBL/GenBank/DDBJ databases">
        <authorList>
            <person name="Lanie J.A."/>
            <person name="Ng W.-L."/>
            <person name="Kazmierczak K.M."/>
            <person name="Andrzejewski T.M."/>
            <person name="Davidsen T.M."/>
            <person name="Wayne K.J."/>
            <person name="Tettelin H."/>
            <person name="Glass J.I."/>
            <person name="Rusch D."/>
            <person name="Podicherti R."/>
            <person name="Tsui H.-C.T."/>
            <person name="Winkler M.E."/>
        </authorList>
    </citation>
    <scope>NUCLEOTIDE SEQUENCE</scope>
</reference>
<proteinExistence type="predicted"/>
<name>A0A383DJK5_9ZZZZ</name>
<accession>A0A383DJK5</accession>
<gene>
    <name evidence="1" type="ORF">METZ01_LOCUS497540</name>
</gene>
<evidence type="ECO:0000313" key="1">
    <source>
        <dbReference type="EMBL" id="SVE44686.1"/>
    </source>
</evidence>
<protein>
    <submittedName>
        <fullName evidence="1">Uncharacterized protein</fullName>
    </submittedName>
</protein>
<dbReference type="AlphaFoldDB" id="A0A383DJK5"/>
<sequence>MKKNNISLLQHFINLVARIFSIKQKKKKEKKNETDDIYPLW</sequence>
<dbReference type="EMBL" id="UINC01217890">
    <property type="protein sequence ID" value="SVE44686.1"/>
    <property type="molecule type" value="Genomic_DNA"/>
</dbReference>
<organism evidence="1">
    <name type="scientific">marine metagenome</name>
    <dbReference type="NCBI Taxonomy" id="408172"/>
    <lineage>
        <taxon>unclassified sequences</taxon>
        <taxon>metagenomes</taxon>
        <taxon>ecological metagenomes</taxon>
    </lineage>
</organism>